<dbReference type="SMART" id="SM00644">
    <property type="entry name" value="Ami_2"/>
    <property type="match status" value="1"/>
</dbReference>
<evidence type="ECO:0000256" key="1">
    <source>
        <dbReference type="ARBA" id="ARBA00022737"/>
    </source>
</evidence>
<evidence type="ECO:0000313" key="5">
    <source>
        <dbReference type="Proteomes" id="UP000472879"/>
    </source>
</evidence>
<dbReference type="Pfam" id="PF01510">
    <property type="entry name" value="Amidase_2"/>
    <property type="match status" value="1"/>
</dbReference>
<evidence type="ECO:0000313" key="4">
    <source>
        <dbReference type="EMBL" id="MRH08443.1"/>
    </source>
</evidence>
<keyword evidence="2" id="KW-0732">Signal</keyword>
<keyword evidence="1" id="KW-0677">Repeat</keyword>
<sequence length="411" mass="46106">MKNKSFKKAKNLALATIAGAFLVGATTTVEANSTNDAGSTVTWKNADGQQLKDNWLYKYGNLYYFNKDGYRLTNKAQKIDGNTYYFGKGGEMVRNGFNTRNGATYYYDANGNQVSNYFYNNWGNTYYFGKDGKRYTNQFYTNWGRTYYFGPDGARWNNRFYNNWGHTYYFGADGARYANQFYQNWGNTYYFGSDGALVTNQDITVNGVKYHADSQGVLTSENANAFTPSQINHTYDLASWEGSSQSAINDYIIMHDVGAESGAAANANYLHNNWESAYTQFVVGDGGQVFEVGEPGYVSWGALNANPYSPCQIELGRTYNRSQFIKDYTAYINVARYYAKQYGIPLTLDAGGAGTPGVKTHNWVTENIGGSHVDPYGYLASWGISYNQFANDIANGVNQQQLNSIVYSQRQ</sequence>
<comment type="caution">
    <text evidence="4">The sequence shown here is derived from an EMBL/GenBank/DDBJ whole genome shotgun (WGS) entry which is preliminary data.</text>
</comment>
<evidence type="ECO:0000256" key="2">
    <source>
        <dbReference type="SAM" id="SignalP"/>
    </source>
</evidence>
<dbReference type="Pfam" id="PF19127">
    <property type="entry name" value="Choline_bind_3"/>
    <property type="match status" value="1"/>
</dbReference>
<dbReference type="Gene3D" id="3.40.80.10">
    <property type="entry name" value="Peptidoglycan recognition protein-like"/>
    <property type="match status" value="1"/>
</dbReference>
<reference evidence="4 5" key="1">
    <citation type="submission" date="2019-11" db="EMBL/GenBank/DDBJ databases">
        <title>Draft genome sequence of 12 host-associated Lactobacillus reuteri rodent strains.</title>
        <authorList>
            <person name="Zhang S."/>
            <person name="Ozcam M."/>
            <person name="Van Pijkeren J.P."/>
        </authorList>
    </citation>
    <scope>NUCLEOTIDE SEQUENCE [LARGE SCALE GENOMIC DNA]</scope>
    <source>
        <strain evidence="4 5">Lr4020</strain>
    </source>
</reference>
<dbReference type="AlphaFoldDB" id="A0A6L5P1W1"/>
<feature type="domain" description="N-acetylmuramoyl-L-alanine amidase" evidence="3">
    <location>
        <begin position="239"/>
        <end position="376"/>
    </location>
</feature>
<dbReference type="RefSeq" id="WP_153704651.1">
    <property type="nucleotide sequence ID" value="NZ_WJNA01000005.1"/>
</dbReference>
<gene>
    <name evidence="4" type="ORF">GIX81_03090</name>
</gene>
<feature type="signal peptide" evidence="2">
    <location>
        <begin position="1"/>
        <end position="31"/>
    </location>
</feature>
<dbReference type="SUPFAM" id="SSF55846">
    <property type="entry name" value="N-acetylmuramoyl-L-alanine amidase-like"/>
    <property type="match status" value="1"/>
</dbReference>
<protein>
    <submittedName>
        <fullName evidence="4">N-acetylmuramoyl-L-alanine amidase</fullName>
    </submittedName>
</protein>
<accession>A0A6L5P1W1</accession>
<evidence type="ECO:0000259" key="3">
    <source>
        <dbReference type="SMART" id="SM00644"/>
    </source>
</evidence>
<name>A0A6L5P1W1_LIMRT</name>
<dbReference type="GO" id="GO:0009253">
    <property type="term" value="P:peptidoglycan catabolic process"/>
    <property type="evidence" value="ECO:0007669"/>
    <property type="project" value="InterPro"/>
</dbReference>
<dbReference type="EMBL" id="WJNA01000005">
    <property type="protein sequence ID" value="MRH08443.1"/>
    <property type="molecule type" value="Genomic_DNA"/>
</dbReference>
<dbReference type="InterPro" id="IPR018337">
    <property type="entry name" value="Cell_wall/Cho-bd_repeat"/>
</dbReference>
<dbReference type="GO" id="GO:0008745">
    <property type="term" value="F:N-acetylmuramoyl-L-alanine amidase activity"/>
    <property type="evidence" value="ECO:0007669"/>
    <property type="project" value="InterPro"/>
</dbReference>
<proteinExistence type="predicted"/>
<dbReference type="InterPro" id="IPR002502">
    <property type="entry name" value="Amidase_domain"/>
</dbReference>
<feature type="chain" id="PRO_5026920361" evidence="2">
    <location>
        <begin position="32"/>
        <end position="411"/>
    </location>
</feature>
<dbReference type="Gene3D" id="2.10.270.10">
    <property type="entry name" value="Cholin Binding"/>
    <property type="match status" value="2"/>
</dbReference>
<dbReference type="SUPFAM" id="SSF69360">
    <property type="entry name" value="Cell wall binding repeat"/>
    <property type="match status" value="1"/>
</dbReference>
<dbReference type="CDD" id="cd06583">
    <property type="entry name" value="PGRP"/>
    <property type="match status" value="1"/>
</dbReference>
<organism evidence="4 5">
    <name type="scientific">Limosilactobacillus reuteri</name>
    <name type="common">Lactobacillus reuteri</name>
    <dbReference type="NCBI Taxonomy" id="1598"/>
    <lineage>
        <taxon>Bacteria</taxon>
        <taxon>Bacillati</taxon>
        <taxon>Bacillota</taxon>
        <taxon>Bacilli</taxon>
        <taxon>Lactobacillales</taxon>
        <taxon>Lactobacillaceae</taxon>
        <taxon>Limosilactobacillus</taxon>
    </lineage>
</organism>
<dbReference type="InterPro" id="IPR036505">
    <property type="entry name" value="Amidase/PGRP_sf"/>
</dbReference>
<dbReference type="Proteomes" id="UP000472879">
    <property type="component" value="Unassembled WGS sequence"/>
</dbReference>